<dbReference type="InterPro" id="IPR000682">
    <property type="entry name" value="PCMT"/>
</dbReference>
<comment type="caution">
    <text evidence="8">The sequence shown here is derived from an EMBL/GenBank/DDBJ whole genome shotgun (WGS) entry which is preliminary data.</text>
</comment>
<evidence type="ECO:0000256" key="4">
    <source>
        <dbReference type="ARBA" id="ARBA00022679"/>
    </source>
</evidence>
<keyword evidence="5" id="KW-0949">S-adenosyl-L-methionine</keyword>
<feature type="domain" description="Ribosomal RNA adenine methylase transferase N-terminal" evidence="7">
    <location>
        <begin position="68"/>
        <end position="192"/>
    </location>
</feature>
<comment type="similarity">
    <text evidence="1">Belongs to the methyltransferase superfamily. L-isoaspartyl/D-aspartyl protein methyltransferase family.</text>
</comment>
<dbReference type="CDD" id="cd02440">
    <property type="entry name" value="AdoMet_MTases"/>
    <property type="match status" value="1"/>
</dbReference>
<evidence type="ECO:0000256" key="2">
    <source>
        <dbReference type="ARBA" id="ARBA00013346"/>
    </source>
</evidence>
<evidence type="ECO:0000256" key="6">
    <source>
        <dbReference type="ARBA" id="ARBA00030757"/>
    </source>
</evidence>
<dbReference type="AlphaFoldDB" id="A0A4R8IHI7"/>
<dbReference type="InterPro" id="IPR029063">
    <property type="entry name" value="SAM-dependent_MTases_sf"/>
</dbReference>
<dbReference type="SMART" id="SM00650">
    <property type="entry name" value="rADc"/>
    <property type="match status" value="1"/>
</dbReference>
<keyword evidence="3 8" id="KW-0489">Methyltransferase</keyword>
<dbReference type="InterPro" id="IPR020598">
    <property type="entry name" value="rRNA_Ade_methylase_Trfase_N"/>
</dbReference>
<reference evidence="8 9" key="1">
    <citation type="submission" date="2019-03" db="EMBL/GenBank/DDBJ databases">
        <title>Genomic Encyclopedia of Type Strains, Phase IV (KMG-IV): sequencing the most valuable type-strain genomes for metagenomic binning, comparative biology and taxonomic classification.</title>
        <authorList>
            <person name="Goeker M."/>
        </authorList>
    </citation>
    <scope>NUCLEOTIDE SEQUENCE [LARGE SCALE GENOMIC DNA]</scope>
    <source>
        <strain evidence="8 9">DSM 16326</strain>
    </source>
</reference>
<dbReference type="Gene3D" id="3.40.50.150">
    <property type="entry name" value="Vaccinia Virus protein VP39"/>
    <property type="match status" value="1"/>
</dbReference>
<dbReference type="EMBL" id="SOQX01000007">
    <property type="protein sequence ID" value="TDX99563.1"/>
    <property type="molecule type" value="Genomic_DNA"/>
</dbReference>
<dbReference type="Proteomes" id="UP000294914">
    <property type="component" value="Unassembled WGS sequence"/>
</dbReference>
<evidence type="ECO:0000313" key="9">
    <source>
        <dbReference type="Proteomes" id="UP000294914"/>
    </source>
</evidence>
<name>A0A4R8IHI7_9GAMM</name>
<dbReference type="GO" id="GO:0005737">
    <property type="term" value="C:cytoplasm"/>
    <property type="evidence" value="ECO:0007669"/>
    <property type="project" value="TreeGrafter"/>
</dbReference>
<evidence type="ECO:0000256" key="1">
    <source>
        <dbReference type="ARBA" id="ARBA00005369"/>
    </source>
</evidence>
<gene>
    <name evidence="8" type="ORF">EDC23_2347</name>
</gene>
<dbReference type="GO" id="GO:0004719">
    <property type="term" value="F:protein-L-isoaspartate (D-aspartate) O-methyltransferase activity"/>
    <property type="evidence" value="ECO:0007669"/>
    <property type="project" value="InterPro"/>
</dbReference>
<dbReference type="SUPFAM" id="SSF53335">
    <property type="entry name" value="S-adenosyl-L-methionine-dependent methyltransferases"/>
    <property type="match status" value="1"/>
</dbReference>
<keyword evidence="9" id="KW-1185">Reference proteome</keyword>
<dbReference type="Pfam" id="PF01135">
    <property type="entry name" value="PCMT"/>
    <property type="match status" value="1"/>
</dbReference>
<accession>A0A4R8IHI7</accession>
<organism evidence="8 9">
    <name type="scientific">Thiohalophilus thiocyanatoxydans</name>
    <dbReference type="NCBI Taxonomy" id="381308"/>
    <lineage>
        <taxon>Bacteria</taxon>
        <taxon>Pseudomonadati</taxon>
        <taxon>Pseudomonadota</taxon>
        <taxon>Gammaproteobacteria</taxon>
        <taxon>Thiohalomonadales</taxon>
        <taxon>Thiohalophilaceae</taxon>
        <taxon>Thiohalophilus</taxon>
    </lineage>
</organism>
<evidence type="ECO:0000256" key="5">
    <source>
        <dbReference type="ARBA" id="ARBA00022691"/>
    </source>
</evidence>
<evidence type="ECO:0000256" key="3">
    <source>
        <dbReference type="ARBA" id="ARBA00022603"/>
    </source>
</evidence>
<dbReference type="PANTHER" id="PTHR11579:SF18">
    <property type="entry name" value="PROTEIN-L-ISOASPARTATE O-METHYLTRANSFERASE"/>
    <property type="match status" value="1"/>
</dbReference>
<proteinExistence type="inferred from homology"/>
<dbReference type="PANTHER" id="PTHR11579">
    <property type="entry name" value="PROTEIN-L-ISOASPARTATE O-METHYLTRANSFERASE"/>
    <property type="match status" value="1"/>
</dbReference>
<protein>
    <recommendedName>
        <fullName evidence="2">Protein-L-isoaspartate O-methyltransferase</fullName>
    </recommendedName>
    <alternativeName>
        <fullName evidence="6">Protein L-isoaspartyl methyltransferase</fullName>
    </alternativeName>
</protein>
<dbReference type="OrthoDB" id="9810066at2"/>
<dbReference type="GO" id="GO:0000179">
    <property type="term" value="F:rRNA (adenine-N6,N6-)-dimethyltransferase activity"/>
    <property type="evidence" value="ECO:0007669"/>
    <property type="project" value="InterPro"/>
</dbReference>
<evidence type="ECO:0000313" key="8">
    <source>
        <dbReference type="EMBL" id="TDX99563.1"/>
    </source>
</evidence>
<keyword evidence="4 8" id="KW-0808">Transferase</keyword>
<evidence type="ECO:0000259" key="7">
    <source>
        <dbReference type="SMART" id="SM00650"/>
    </source>
</evidence>
<sequence>MTEMNFEQARLNMIEQQIRPWEVLDQQVLDLLMEVPREEFVPPEFRKLAFTDMNIPLGHDEVMMSPKLEARMLQALAIKPGDAVLEVGTGSGYVTALLGRLAKHVYSVDIHGDFVEAAQAKLSAHNIQNVTLDVGDAAHGWDKHTPYDVICLTGSLPILPKAFMHQLAVGGRLFAIVGDPPVMDVMVITRVDQEDWAREDIFETDLRPLKNAEQPERFVL</sequence>